<proteinExistence type="predicted"/>
<name>A0A1J1IIF1_9DIPT</name>
<keyword evidence="3" id="KW-1185">Reference proteome</keyword>
<evidence type="ECO:0000313" key="3">
    <source>
        <dbReference type="Proteomes" id="UP000183832"/>
    </source>
</evidence>
<reference evidence="2 3" key="1">
    <citation type="submission" date="2015-04" db="EMBL/GenBank/DDBJ databases">
        <authorList>
            <person name="Syromyatnikov M.Y."/>
            <person name="Popov V.N."/>
        </authorList>
    </citation>
    <scope>NUCLEOTIDE SEQUENCE [LARGE SCALE GENOMIC DNA]</scope>
</reference>
<dbReference type="AlphaFoldDB" id="A0A1J1IIF1"/>
<gene>
    <name evidence="2" type="primary">putative AGAP013342-PA</name>
    <name evidence="2" type="ORF">CLUMA_CG012857</name>
</gene>
<organism evidence="2 3">
    <name type="scientific">Clunio marinus</name>
    <dbReference type="NCBI Taxonomy" id="568069"/>
    <lineage>
        <taxon>Eukaryota</taxon>
        <taxon>Metazoa</taxon>
        <taxon>Ecdysozoa</taxon>
        <taxon>Arthropoda</taxon>
        <taxon>Hexapoda</taxon>
        <taxon>Insecta</taxon>
        <taxon>Pterygota</taxon>
        <taxon>Neoptera</taxon>
        <taxon>Endopterygota</taxon>
        <taxon>Diptera</taxon>
        <taxon>Nematocera</taxon>
        <taxon>Chironomoidea</taxon>
        <taxon>Chironomidae</taxon>
        <taxon>Clunio</taxon>
    </lineage>
</organism>
<dbReference type="EMBL" id="CVRI01000051">
    <property type="protein sequence ID" value="CRK99538.1"/>
    <property type="molecule type" value="Genomic_DNA"/>
</dbReference>
<evidence type="ECO:0000256" key="1">
    <source>
        <dbReference type="SAM" id="MobiDB-lite"/>
    </source>
</evidence>
<protein>
    <submittedName>
        <fullName evidence="2">CLUMA_CG012857, isoform A</fullName>
    </submittedName>
</protein>
<evidence type="ECO:0000313" key="2">
    <source>
        <dbReference type="EMBL" id="CRK99538.1"/>
    </source>
</evidence>
<dbReference type="OrthoDB" id="7744194at2759"/>
<sequence>MNFCLDLSFMKMKFSHDANLVLSSIRHHRDLFSGGSSLGIPDVNTHVGSVIHAFETLAHQRQAKENEETLEKMYKATKPNSNHVKRDSIYKIILPPHSLRQNAVLDDLTKKVVRHQKRKAPVPEPLLINNVSESTASDSMSLDDNGFKSYREMPKFYAKNNKVLPPFPSTVSQGTQIPLKKKLSSNKKERNDNRVSDNFLLLSKTKPDDPYTKSFKKPLKNNLKNTLENDFLRGSTVSQSFIKNVVKKPPSHKISTYEQNFLIDPKRNKDEEKSLDNEVKMRYKQYKSYDDKNFYDKKRNDFQPQATVEL</sequence>
<feature type="compositionally biased region" description="Basic and acidic residues" evidence="1">
    <location>
        <begin position="186"/>
        <end position="195"/>
    </location>
</feature>
<dbReference type="Proteomes" id="UP000183832">
    <property type="component" value="Unassembled WGS sequence"/>
</dbReference>
<feature type="region of interest" description="Disordered" evidence="1">
    <location>
        <begin position="167"/>
        <end position="197"/>
    </location>
</feature>
<accession>A0A1J1IIF1</accession>